<evidence type="ECO:0000313" key="4">
    <source>
        <dbReference type="EMBL" id="VAW70285.1"/>
    </source>
</evidence>
<dbReference type="GO" id="GO:0019867">
    <property type="term" value="C:outer membrane"/>
    <property type="evidence" value="ECO:0007669"/>
    <property type="project" value="InterPro"/>
</dbReference>
<dbReference type="InterPro" id="IPR034746">
    <property type="entry name" value="POTRA"/>
</dbReference>
<dbReference type="GO" id="GO:0098046">
    <property type="term" value="C:type V protein secretion system complex"/>
    <property type="evidence" value="ECO:0007669"/>
    <property type="project" value="TreeGrafter"/>
</dbReference>
<dbReference type="PANTHER" id="PTHR34597">
    <property type="entry name" value="SLR1661 PROTEIN"/>
    <property type="match status" value="1"/>
</dbReference>
<keyword evidence="2" id="KW-0472">Membrane</keyword>
<dbReference type="InterPro" id="IPR000184">
    <property type="entry name" value="Bac_surfAg_D15"/>
</dbReference>
<dbReference type="EMBL" id="UOFI01000190">
    <property type="protein sequence ID" value="VAW70285.1"/>
    <property type="molecule type" value="Genomic_DNA"/>
</dbReference>
<evidence type="ECO:0000259" key="3">
    <source>
        <dbReference type="PROSITE" id="PS51779"/>
    </source>
</evidence>
<dbReference type="Pfam" id="PF07244">
    <property type="entry name" value="POTRA"/>
    <property type="match status" value="1"/>
</dbReference>
<name>A0A3B0XP83_9ZZZZ</name>
<sequence>MFLCQSAGAASTIKSIRYKGNDVTQSSVMNREIFIKPGDVFDAVKVEQSGQAIMDLGLFKKVYYYIEENYKNGLSGTDESQIDIVFVVKEKYYFYVLPKLKVDDTDVYYGAQLTWDNAWGLNHSVRLRYEDRGSTEGIDESRQTFRYFYPNVNDSSYNLDFDFQLSNAVDEVEGIVDRQDEIYKVSVLRWLNRYGRSRGWFVGSGVSYQQRFNDVISGDSQSESVNATALGVVGGYRNLNEYEYNRGGKAFSYVLDWSNERLGSESEYVRYLFSYRSYYRLDDSPYKNLNVQTQFGHSSNKILGKYAFSLGSRTDLRGYENNRFNGNTMLLVNMEYMFPHVSRPQIRYVYFMDIGNTYVHSSDILHQPLNVGAGLGLRWKIRSLVKIDLRADVGYGFTDSDYKFSFGSRHAF</sequence>
<accession>A0A3B0XP83</accession>
<reference evidence="4" key="1">
    <citation type="submission" date="2018-06" db="EMBL/GenBank/DDBJ databases">
        <authorList>
            <person name="Zhirakovskaya E."/>
        </authorList>
    </citation>
    <scope>NUCLEOTIDE SEQUENCE</scope>
</reference>
<comment type="subcellular location">
    <subcellularLocation>
        <location evidence="1">Membrane</location>
    </subcellularLocation>
</comment>
<evidence type="ECO:0000256" key="1">
    <source>
        <dbReference type="ARBA" id="ARBA00004370"/>
    </source>
</evidence>
<dbReference type="Gene3D" id="2.40.160.50">
    <property type="entry name" value="membrane protein fhac: a member of the omp85/tpsb transporter family"/>
    <property type="match status" value="1"/>
</dbReference>
<dbReference type="InterPro" id="IPR051544">
    <property type="entry name" value="TPS_OM_transporter"/>
</dbReference>
<gene>
    <name evidence="4" type="ORF">MNBD_GAMMA09-1619</name>
</gene>
<dbReference type="Gene3D" id="3.10.20.310">
    <property type="entry name" value="membrane protein fhac"/>
    <property type="match status" value="1"/>
</dbReference>
<dbReference type="GO" id="GO:0046819">
    <property type="term" value="P:protein secretion by the type V secretion system"/>
    <property type="evidence" value="ECO:0007669"/>
    <property type="project" value="TreeGrafter"/>
</dbReference>
<protein>
    <recommendedName>
        <fullName evidence="3">POTRA domain-containing protein</fullName>
    </recommendedName>
</protein>
<dbReference type="InterPro" id="IPR010827">
    <property type="entry name" value="BamA/TamA_POTRA"/>
</dbReference>
<evidence type="ECO:0000256" key="2">
    <source>
        <dbReference type="ARBA" id="ARBA00023136"/>
    </source>
</evidence>
<dbReference type="Pfam" id="PF01103">
    <property type="entry name" value="Omp85"/>
    <property type="match status" value="1"/>
</dbReference>
<dbReference type="PANTHER" id="PTHR34597:SF3">
    <property type="entry name" value="OUTER MEMBRANE TRANSPORTER CDIB"/>
    <property type="match status" value="1"/>
</dbReference>
<dbReference type="GO" id="GO:0008320">
    <property type="term" value="F:protein transmembrane transporter activity"/>
    <property type="evidence" value="ECO:0007669"/>
    <property type="project" value="TreeGrafter"/>
</dbReference>
<feature type="domain" description="POTRA" evidence="3">
    <location>
        <begin position="11"/>
        <end position="91"/>
    </location>
</feature>
<dbReference type="AlphaFoldDB" id="A0A3B0XP83"/>
<organism evidence="4">
    <name type="scientific">hydrothermal vent metagenome</name>
    <dbReference type="NCBI Taxonomy" id="652676"/>
    <lineage>
        <taxon>unclassified sequences</taxon>
        <taxon>metagenomes</taxon>
        <taxon>ecological metagenomes</taxon>
    </lineage>
</organism>
<proteinExistence type="predicted"/>
<dbReference type="PROSITE" id="PS51779">
    <property type="entry name" value="POTRA"/>
    <property type="match status" value="1"/>
</dbReference>